<evidence type="ECO:0000313" key="1">
    <source>
        <dbReference type="EMBL" id="MBS2968413.1"/>
    </source>
</evidence>
<organism evidence="1 2">
    <name type="scientific">Metabacillus flavus</name>
    <dbReference type="NCBI Taxonomy" id="2823519"/>
    <lineage>
        <taxon>Bacteria</taxon>
        <taxon>Bacillati</taxon>
        <taxon>Bacillota</taxon>
        <taxon>Bacilli</taxon>
        <taxon>Bacillales</taxon>
        <taxon>Bacillaceae</taxon>
        <taxon>Metabacillus</taxon>
    </lineage>
</organism>
<keyword evidence="2" id="KW-1185">Reference proteome</keyword>
<proteinExistence type="predicted"/>
<evidence type="ECO:0008006" key="3">
    <source>
        <dbReference type="Google" id="ProtNLM"/>
    </source>
</evidence>
<dbReference type="RefSeq" id="WP_211557173.1">
    <property type="nucleotide sequence ID" value="NZ_JAGVRK010000001.1"/>
</dbReference>
<dbReference type="Pfam" id="PF14153">
    <property type="entry name" value="Spore_coat_CotO"/>
    <property type="match status" value="1"/>
</dbReference>
<dbReference type="EMBL" id="JAGVRK010000001">
    <property type="protein sequence ID" value="MBS2968413.1"/>
    <property type="molecule type" value="Genomic_DNA"/>
</dbReference>
<reference evidence="1 2" key="1">
    <citation type="submission" date="2021-04" db="EMBL/GenBank/DDBJ databases">
        <title>Metabacillus sp. strain KIGAM252 whole genome sequence.</title>
        <authorList>
            <person name="Seo M.-J."/>
            <person name="Cho E.-S."/>
            <person name="Hwang C.Y."/>
            <person name="Yoon D.J."/>
        </authorList>
    </citation>
    <scope>NUCLEOTIDE SEQUENCE [LARGE SCALE GENOMIC DNA]</scope>
    <source>
        <strain evidence="1 2">KIGAM252</strain>
    </source>
</reference>
<sequence>MSKKNDKRQQPLMYIVQPENMQPQAQMQQVAVKKNPVKAKIDKKEPEANQIDSIVETPAEAALDAPKTIPEEQGAAEIKLNQQADEAVLAETVKTEGNEEATEAIVEPPKPVYERKTRKVLNQMSVVEKIAFFANLPGNIPRTLCQVELADQTYRGIIIGETDGVVHLRTTASSQPVNIKSEDIQAIQPLGF</sequence>
<name>A0ABS5LCF3_9BACI</name>
<comment type="caution">
    <text evidence="1">The sequence shown here is derived from an EMBL/GenBank/DDBJ whole genome shotgun (WGS) entry which is preliminary data.</text>
</comment>
<evidence type="ECO:0000313" key="2">
    <source>
        <dbReference type="Proteomes" id="UP000682403"/>
    </source>
</evidence>
<dbReference type="InterPro" id="IPR025439">
    <property type="entry name" value="Spore_coat_CotO"/>
</dbReference>
<gene>
    <name evidence="1" type="ORF">J9317_06525</name>
</gene>
<protein>
    <recommendedName>
        <fullName evidence="3">Spore coat protein CotO</fullName>
    </recommendedName>
</protein>
<dbReference type="Proteomes" id="UP000682403">
    <property type="component" value="Unassembled WGS sequence"/>
</dbReference>
<accession>A0ABS5LCF3</accession>